<dbReference type="InterPro" id="IPR036271">
    <property type="entry name" value="Tet_transcr_reg_TetR-rel_C_sf"/>
</dbReference>
<dbReference type="PROSITE" id="PS50977">
    <property type="entry name" value="HTH_TETR_2"/>
    <property type="match status" value="1"/>
</dbReference>
<keyword evidence="3" id="KW-0804">Transcription</keyword>
<dbReference type="RefSeq" id="WP_027698277.1">
    <property type="nucleotide sequence ID" value="NZ_DF820484.1"/>
</dbReference>
<keyword evidence="7" id="KW-1185">Reference proteome</keyword>
<evidence type="ECO:0000256" key="4">
    <source>
        <dbReference type="PROSITE-ProRule" id="PRU00335"/>
    </source>
</evidence>
<evidence type="ECO:0000256" key="1">
    <source>
        <dbReference type="ARBA" id="ARBA00023015"/>
    </source>
</evidence>
<protein>
    <submittedName>
        <fullName evidence="6">TetR family transcriptional regulator</fullName>
    </submittedName>
</protein>
<feature type="DNA-binding region" description="H-T-H motif" evidence="4">
    <location>
        <begin position="28"/>
        <end position="47"/>
    </location>
</feature>
<feature type="domain" description="HTH tetR-type" evidence="5">
    <location>
        <begin position="5"/>
        <end position="65"/>
    </location>
</feature>
<dbReference type="SUPFAM" id="SSF46689">
    <property type="entry name" value="Homeodomain-like"/>
    <property type="match status" value="1"/>
</dbReference>
<dbReference type="Proteomes" id="UP000030643">
    <property type="component" value="Unassembled WGS sequence"/>
</dbReference>
<evidence type="ECO:0000259" key="5">
    <source>
        <dbReference type="PROSITE" id="PS50977"/>
    </source>
</evidence>
<reference evidence="7" key="1">
    <citation type="journal article" date="2014" name="Genome Announc.">
        <title>Draft genome sequence of Weissella oryzae SG25T, isolated from fermented rice grains.</title>
        <authorList>
            <person name="Tanizawa Y."/>
            <person name="Fujisawa T."/>
            <person name="Mochizuki T."/>
            <person name="Kaminuma E."/>
            <person name="Suzuki Y."/>
            <person name="Nakamura Y."/>
            <person name="Tohno M."/>
        </authorList>
    </citation>
    <scope>NUCLEOTIDE SEQUENCE [LARGE SCALE GENOMIC DNA]</scope>
    <source>
        <strain evidence="7">DSM 25784 / JCM 18191 / LMG 30913 / SG25</strain>
    </source>
</reference>
<dbReference type="eggNOG" id="COG1309">
    <property type="taxonomic scope" value="Bacteria"/>
</dbReference>
<dbReference type="EMBL" id="DF820484">
    <property type="protein sequence ID" value="GAK30140.1"/>
    <property type="molecule type" value="Genomic_DNA"/>
</dbReference>
<dbReference type="STRING" id="1329250.WOSG25_012370"/>
<dbReference type="Pfam" id="PF00440">
    <property type="entry name" value="TetR_N"/>
    <property type="match status" value="1"/>
</dbReference>
<keyword evidence="2 4" id="KW-0238">DNA-binding</keyword>
<evidence type="ECO:0000313" key="6">
    <source>
        <dbReference type="EMBL" id="GAK30140.1"/>
    </source>
</evidence>
<dbReference type="Gene3D" id="1.10.357.10">
    <property type="entry name" value="Tetracycline Repressor, domain 2"/>
    <property type="match status" value="1"/>
</dbReference>
<evidence type="ECO:0000256" key="3">
    <source>
        <dbReference type="ARBA" id="ARBA00023163"/>
    </source>
</evidence>
<organism evidence="6 7">
    <name type="scientific">Weissella oryzae (strain DSM 25784 / JCM 18191 / LMG 30913 / SG25)</name>
    <dbReference type="NCBI Taxonomy" id="1329250"/>
    <lineage>
        <taxon>Bacteria</taxon>
        <taxon>Bacillati</taxon>
        <taxon>Bacillota</taxon>
        <taxon>Bacilli</taxon>
        <taxon>Lactobacillales</taxon>
        <taxon>Lactobacillaceae</taxon>
        <taxon>Weissella</taxon>
    </lineage>
</organism>
<dbReference type="Gene3D" id="1.10.10.60">
    <property type="entry name" value="Homeodomain-like"/>
    <property type="match status" value="1"/>
</dbReference>
<evidence type="ECO:0000256" key="2">
    <source>
        <dbReference type="ARBA" id="ARBA00023125"/>
    </source>
</evidence>
<dbReference type="OrthoDB" id="71867at2"/>
<sequence>MGKRDLSKNKIIDATIELAKQIGIDKVSFPRLAEYFNIKAPSLYNHFSNMTQVRIETAIYLENILFDRLMNNLPGLRPTDALRKYAEIYEIFANEYSAVYELLNIVPRVDNKELSAVNHDIFNFINQIISNFKLDDDEVVHSSRMFRSMLHGYITMRQLGYFTTREQLPNDSFNWMVEKFILSLQAHE</sequence>
<dbReference type="GO" id="GO:0003677">
    <property type="term" value="F:DNA binding"/>
    <property type="evidence" value="ECO:0007669"/>
    <property type="project" value="UniProtKB-UniRule"/>
</dbReference>
<dbReference type="SUPFAM" id="SSF48498">
    <property type="entry name" value="Tetracyclin repressor-like, C-terminal domain"/>
    <property type="match status" value="1"/>
</dbReference>
<proteinExistence type="predicted"/>
<dbReference type="Pfam" id="PF13305">
    <property type="entry name" value="TetR_C_33"/>
    <property type="match status" value="1"/>
</dbReference>
<gene>
    <name evidence="6" type="ORF">WOSG25_012370</name>
</gene>
<dbReference type="InterPro" id="IPR001647">
    <property type="entry name" value="HTH_TetR"/>
</dbReference>
<keyword evidence="1" id="KW-0805">Transcription regulation</keyword>
<evidence type="ECO:0000313" key="7">
    <source>
        <dbReference type="Proteomes" id="UP000030643"/>
    </source>
</evidence>
<name>A0A069CQZ4_WEIOS</name>
<dbReference type="AlphaFoldDB" id="A0A069CQZ4"/>
<dbReference type="InterPro" id="IPR009057">
    <property type="entry name" value="Homeodomain-like_sf"/>
</dbReference>
<dbReference type="InterPro" id="IPR025996">
    <property type="entry name" value="MT1864/Rv1816-like_C"/>
</dbReference>
<accession>A0A069CQZ4</accession>